<reference evidence="1 2" key="1">
    <citation type="journal article" date="2012" name="PLoS Pathog.">
        <title>Diverse lifestyles and strategies of plant pathogenesis encoded in the genomes of eighteen Dothideomycetes fungi.</title>
        <authorList>
            <person name="Ohm R.A."/>
            <person name="Feau N."/>
            <person name="Henrissat B."/>
            <person name="Schoch C.L."/>
            <person name="Horwitz B.A."/>
            <person name="Barry K.W."/>
            <person name="Condon B.J."/>
            <person name="Copeland A.C."/>
            <person name="Dhillon B."/>
            <person name="Glaser F."/>
            <person name="Hesse C.N."/>
            <person name="Kosti I."/>
            <person name="LaButti K."/>
            <person name="Lindquist E.A."/>
            <person name="Lucas S."/>
            <person name="Salamov A.A."/>
            <person name="Bradshaw R.E."/>
            <person name="Ciuffetti L."/>
            <person name="Hamelin R.C."/>
            <person name="Kema G.H.J."/>
            <person name="Lawrence C."/>
            <person name="Scott J.A."/>
            <person name="Spatafora J.W."/>
            <person name="Turgeon B.G."/>
            <person name="de Wit P.J.G.M."/>
            <person name="Zhong S."/>
            <person name="Goodwin S.B."/>
            <person name="Grigoriev I.V."/>
        </authorList>
    </citation>
    <scope>NUCLEOTIDE SEQUENCE [LARGE SCALE GENOMIC DNA]</scope>
    <source>
        <strain evidence="1 2">SO2202</strain>
    </source>
</reference>
<dbReference type="RefSeq" id="XP_016756316.1">
    <property type="nucleotide sequence ID" value="XM_016907453.1"/>
</dbReference>
<keyword evidence="2" id="KW-1185">Reference proteome</keyword>
<name>M3C8I1_SPHMS</name>
<keyword evidence="1" id="KW-0489">Methyltransferase</keyword>
<evidence type="ECO:0000313" key="2">
    <source>
        <dbReference type="Proteomes" id="UP000016931"/>
    </source>
</evidence>
<gene>
    <name evidence="1" type="ORF">SEPMUDRAFT_152450</name>
</gene>
<protein>
    <submittedName>
        <fullName evidence="1">S-adenosyl-L-methionine-dependent methyltransferase</fullName>
    </submittedName>
</protein>
<dbReference type="PANTHER" id="PTHR43591:SF31">
    <property type="entry name" value="LAEA-LIKE, PUTATIVE (AFU_ORTHOLOGUE AFUA_8G01930)-RELATED"/>
    <property type="match status" value="1"/>
</dbReference>
<dbReference type="Gene3D" id="3.40.50.150">
    <property type="entry name" value="Vaccinia Virus protein VP39"/>
    <property type="match status" value="1"/>
</dbReference>
<dbReference type="GO" id="GO:0032259">
    <property type="term" value="P:methylation"/>
    <property type="evidence" value="ECO:0007669"/>
    <property type="project" value="UniProtKB-KW"/>
</dbReference>
<dbReference type="AlphaFoldDB" id="M3C8I1"/>
<dbReference type="STRING" id="692275.M3C8I1"/>
<dbReference type="OrthoDB" id="2013972at2759"/>
<dbReference type="Pfam" id="PF13489">
    <property type="entry name" value="Methyltransf_23"/>
    <property type="match status" value="1"/>
</dbReference>
<evidence type="ECO:0000313" key="1">
    <source>
        <dbReference type="EMBL" id="EMF08195.1"/>
    </source>
</evidence>
<dbReference type="GeneID" id="27904590"/>
<dbReference type="EMBL" id="KB456272">
    <property type="protein sequence ID" value="EMF08195.1"/>
    <property type="molecule type" value="Genomic_DNA"/>
</dbReference>
<keyword evidence="1" id="KW-0808">Transferase</keyword>
<dbReference type="OMA" id="EIGRYCC"/>
<dbReference type="PANTHER" id="PTHR43591">
    <property type="entry name" value="METHYLTRANSFERASE"/>
    <property type="match status" value="1"/>
</dbReference>
<dbReference type="SUPFAM" id="SSF53335">
    <property type="entry name" value="S-adenosyl-L-methionine-dependent methyltransferases"/>
    <property type="match status" value="1"/>
</dbReference>
<dbReference type="InterPro" id="IPR029063">
    <property type="entry name" value="SAM-dependent_MTases_sf"/>
</dbReference>
<accession>M3C8I1</accession>
<dbReference type="GO" id="GO:0008168">
    <property type="term" value="F:methyltransferase activity"/>
    <property type="evidence" value="ECO:0007669"/>
    <property type="project" value="UniProtKB-KW"/>
</dbReference>
<organism evidence="1 2">
    <name type="scientific">Sphaerulina musiva (strain SO2202)</name>
    <name type="common">Poplar stem canker fungus</name>
    <name type="synonym">Septoria musiva</name>
    <dbReference type="NCBI Taxonomy" id="692275"/>
    <lineage>
        <taxon>Eukaryota</taxon>
        <taxon>Fungi</taxon>
        <taxon>Dikarya</taxon>
        <taxon>Ascomycota</taxon>
        <taxon>Pezizomycotina</taxon>
        <taxon>Dothideomycetes</taxon>
        <taxon>Dothideomycetidae</taxon>
        <taxon>Mycosphaerellales</taxon>
        <taxon>Mycosphaerellaceae</taxon>
        <taxon>Sphaerulina</taxon>
    </lineage>
</organism>
<dbReference type="HOGENOM" id="CLU_010595_7_1_1"/>
<dbReference type="eggNOG" id="ENOG502QSKG">
    <property type="taxonomic scope" value="Eukaryota"/>
</dbReference>
<proteinExistence type="predicted"/>
<sequence>MEADEVADHDSTFGGDRDSIATSSTSLYSAITKYQWENGRRYHAYKAGKYLYPNDEKESDRMDLEHHNQKLQLDGRLFTCPLVDDPKEILDLGTGSGIWCMEMADLYPYCQILGTDLSPIQPTWVPPNCRFEIDDYDREWAFGSNRFDMIHQRFLIGTITNKAEFYKQAYDALRPGGSIELVEIEFTTYSDDDSVPPDSAMVRWGELMLEAFQRMGRKEPGAEQYKKILEDTGFEGVHLEIIKRPSNDWPKHPRMKEIGRYCCLNFLEGMEAFTIAPFTRILGWKPEECQVFLAQLRKEWVTRKYHAYHKGIIVYGTKPKAPTTAPW</sequence>
<dbReference type="Proteomes" id="UP000016931">
    <property type="component" value="Unassembled WGS sequence"/>
</dbReference>
<dbReference type="CDD" id="cd02440">
    <property type="entry name" value="AdoMet_MTases"/>
    <property type="match status" value="1"/>
</dbReference>